<dbReference type="RefSeq" id="WP_313989182.1">
    <property type="nucleotide sequence ID" value="NZ_JBHTJW010000002.1"/>
</dbReference>
<keyword evidence="2" id="KW-0812">Transmembrane</keyword>
<evidence type="ECO:0000313" key="4">
    <source>
        <dbReference type="Proteomes" id="UP001597106"/>
    </source>
</evidence>
<keyword evidence="1" id="KW-0175">Coiled coil</keyword>
<sequence length="252" mass="29252">MPFSWGELLSGAGIIVSLGAAFLLVKLLISNTLQQEKFFNALGKCYTELESSSDRLDTLCTILDRRFSNYEENHKQSDPLLINSIQRFDKVAQEIRDRLDDLLLSEASDNIIAERLSEPVLQELNKLQTHLEQMAGQLRRNNNLSADENVEMAAMRKRIESYQSMMMKARSEAKEAENTMAELRQEIQQLQVMNNRPLQSANDAFTKELQFQLNEMEQQKRRLEEQLAALTTEKQRNEIEKQFIEDRFMELS</sequence>
<evidence type="ECO:0000256" key="2">
    <source>
        <dbReference type="SAM" id="Phobius"/>
    </source>
</evidence>
<evidence type="ECO:0000256" key="1">
    <source>
        <dbReference type="SAM" id="Coils"/>
    </source>
</evidence>
<evidence type="ECO:0008006" key="5">
    <source>
        <dbReference type="Google" id="ProtNLM"/>
    </source>
</evidence>
<comment type="caution">
    <text evidence="3">The sequence shown here is derived from an EMBL/GenBank/DDBJ whole genome shotgun (WGS) entry which is preliminary data.</text>
</comment>
<name>A0ABW3GIE8_9PROT</name>
<evidence type="ECO:0000313" key="3">
    <source>
        <dbReference type="EMBL" id="MFD0930198.1"/>
    </source>
</evidence>
<dbReference type="EMBL" id="JBHTJW010000002">
    <property type="protein sequence ID" value="MFD0930198.1"/>
    <property type="molecule type" value="Genomic_DNA"/>
</dbReference>
<keyword evidence="2" id="KW-0472">Membrane</keyword>
<gene>
    <name evidence="3" type="ORF">ACFQ1T_10475</name>
</gene>
<protein>
    <recommendedName>
        <fullName evidence="5">DNA recombination protein RmuC</fullName>
    </recommendedName>
</protein>
<feature type="transmembrane region" description="Helical" evidence="2">
    <location>
        <begin position="12"/>
        <end position="29"/>
    </location>
</feature>
<keyword evidence="4" id="KW-1185">Reference proteome</keyword>
<proteinExistence type="predicted"/>
<dbReference type="Proteomes" id="UP001597106">
    <property type="component" value="Unassembled WGS sequence"/>
</dbReference>
<feature type="coiled-coil region" evidence="1">
    <location>
        <begin position="121"/>
        <end position="247"/>
    </location>
</feature>
<accession>A0ABW3GIE8</accession>
<organism evidence="3 4">
    <name type="scientific">Methylophilus glucosoxydans</name>
    <dbReference type="NCBI Taxonomy" id="752553"/>
    <lineage>
        <taxon>Bacteria</taxon>
        <taxon>Pseudomonadati</taxon>
        <taxon>Pseudomonadota</taxon>
        <taxon>Betaproteobacteria</taxon>
        <taxon>Nitrosomonadales</taxon>
        <taxon>Methylophilaceae</taxon>
        <taxon>Methylophilus</taxon>
    </lineage>
</organism>
<reference evidence="4" key="1">
    <citation type="journal article" date="2019" name="Int. J. Syst. Evol. Microbiol.">
        <title>The Global Catalogue of Microorganisms (GCM) 10K type strain sequencing project: providing services to taxonomists for standard genome sequencing and annotation.</title>
        <authorList>
            <consortium name="The Broad Institute Genomics Platform"/>
            <consortium name="The Broad Institute Genome Sequencing Center for Infectious Disease"/>
            <person name="Wu L."/>
            <person name="Ma J."/>
        </authorList>
    </citation>
    <scope>NUCLEOTIDE SEQUENCE [LARGE SCALE GENOMIC DNA]</scope>
    <source>
        <strain evidence="4">CCUG 59685</strain>
    </source>
</reference>
<keyword evidence="2" id="KW-1133">Transmembrane helix</keyword>